<dbReference type="STRING" id="151549.A0A4C1ZIH3"/>
<gene>
    <name evidence="2" type="ORF">EVAR_65189_1</name>
</gene>
<dbReference type="EMBL" id="BGZK01001869">
    <property type="protein sequence ID" value="GBP87568.1"/>
    <property type="molecule type" value="Genomic_DNA"/>
</dbReference>
<feature type="region of interest" description="Disordered" evidence="1">
    <location>
        <begin position="307"/>
        <end position="330"/>
    </location>
</feature>
<evidence type="ECO:0000313" key="2">
    <source>
        <dbReference type="EMBL" id="GBP87568.1"/>
    </source>
</evidence>
<dbReference type="OrthoDB" id="5983986at2759"/>
<dbReference type="Proteomes" id="UP000299102">
    <property type="component" value="Unassembled WGS sequence"/>
</dbReference>
<reference evidence="2 3" key="1">
    <citation type="journal article" date="2019" name="Commun. Biol.">
        <title>The bagworm genome reveals a unique fibroin gene that provides high tensile strength.</title>
        <authorList>
            <person name="Kono N."/>
            <person name="Nakamura H."/>
            <person name="Ohtoshi R."/>
            <person name="Tomita M."/>
            <person name="Numata K."/>
            <person name="Arakawa K."/>
        </authorList>
    </citation>
    <scope>NUCLEOTIDE SEQUENCE [LARGE SCALE GENOMIC DNA]</scope>
</reference>
<evidence type="ECO:0000313" key="3">
    <source>
        <dbReference type="Proteomes" id="UP000299102"/>
    </source>
</evidence>
<protein>
    <submittedName>
        <fullName evidence="2">Uncharacterized protein</fullName>
    </submittedName>
</protein>
<name>A0A4C1ZIH3_EUMVA</name>
<comment type="caution">
    <text evidence="2">The sequence shown here is derived from an EMBL/GenBank/DDBJ whole genome shotgun (WGS) entry which is preliminary data.</text>
</comment>
<accession>A0A4C1ZIH3</accession>
<dbReference type="AlphaFoldDB" id="A0A4C1ZIH3"/>
<dbReference type="PANTHER" id="PTHR47331">
    <property type="entry name" value="PHD-TYPE DOMAIN-CONTAINING PROTEIN"/>
    <property type="match status" value="1"/>
</dbReference>
<keyword evidence="3" id="KW-1185">Reference proteome</keyword>
<proteinExistence type="predicted"/>
<organism evidence="2 3">
    <name type="scientific">Eumeta variegata</name>
    <name type="common">Bagworm moth</name>
    <name type="synonym">Eumeta japonica</name>
    <dbReference type="NCBI Taxonomy" id="151549"/>
    <lineage>
        <taxon>Eukaryota</taxon>
        <taxon>Metazoa</taxon>
        <taxon>Ecdysozoa</taxon>
        <taxon>Arthropoda</taxon>
        <taxon>Hexapoda</taxon>
        <taxon>Insecta</taxon>
        <taxon>Pterygota</taxon>
        <taxon>Neoptera</taxon>
        <taxon>Endopterygota</taxon>
        <taxon>Lepidoptera</taxon>
        <taxon>Glossata</taxon>
        <taxon>Ditrysia</taxon>
        <taxon>Tineoidea</taxon>
        <taxon>Psychidae</taxon>
        <taxon>Oiketicinae</taxon>
        <taxon>Eumeta</taxon>
    </lineage>
</organism>
<sequence length="330" mass="39030">MFLPVKIREEDCDILRFLWRNNVNENPQEYRMTSLIFGAASSQNRNASQFELVYPEAYKAKRLDHYVDDFLKSFNSIKEAKHVSIQVYKIHRKAAFELRGWASNKIKVLNKMSDTQNDDNSGAIHKLKKTLDLQWDIKSDTLVLSWIRSDPWSFKPFVAHRLAEWEEHTTVKCWRWVPTKLNVADDATRDPPIDFDETHRWFRGPDFLRQNEDKWLQKIIESERPTGEERLCTTLTLVSEEVSQVVPNVSRFSRWTRLLRMAKLIMKHYVMNEIKQRYYNTSLRSKLRKIAYECQWCKINRSLPKMPSAEGDLPPERPTSSPTSFHVYGG</sequence>
<evidence type="ECO:0000256" key="1">
    <source>
        <dbReference type="SAM" id="MobiDB-lite"/>
    </source>
</evidence>